<proteinExistence type="inferred from homology"/>
<dbReference type="InterPro" id="IPR042197">
    <property type="entry name" value="Apaf_helical"/>
</dbReference>
<evidence type="ECO:0000256" key="4">
    <source>
        <dbReference type="ARBA" id="ARBA00022490"/>
    </source>
</evidence>
<dbReference type="InterPro" id="IPR044974">
    <property type="entry name" value="Disease_R_plants"/>
</dbReference>
<evidence type="ECO:0000256" key="2">
    <source>
        <dbReference type="ARBA" id="ARBA00004496"/>
    </source>
</evidence>
<dbReference type="GO" id="GO:0005737">
    <property type="term" value="C:cytoplasm"/>
    <property type="evidence" value="ECO:0007669"/>
    <property type="project" value="UniProtKB-SubCell"/>
</dbReference>
<protein>
    <submittedName>
        <fullName evidence="13">Late blight resistance proteinR1B-16</fullName>
    </submittedName>
</protein>
<evidence type="ECO:0000256" key="10">
    <source>
        <dbReference type="ARBA" id="ARBA00022840"/>
    </source>
</evidence>
<evidence type="ECO:0000259" key="12">
    <source>
        <dbReference type="Pfam" id="PF23559"/>
    </source>
</evidence>
<dbReference type="InterPro" id="IPR036388">
    <property type="entry name" value="WH-like_DNA-bd_sf"/>
</dbReference>
<name>A0AAW2PIU8_SESRA</name>
<dbReference type="InterPro" id="IPR002182">
    <property type="entry name" value="NB-ARC"/>
</dbReference>
<keyword evidence="4" id="KW-0963">Cytoplasm</keyword>
<dbReference type="InterPro" id="IPR032675">
    <property type="entry name" value="LRR_dom_sf"/>
</dbReference>
<dbReference type="FunFam" id="1.10.8.430:FF:000003">
    <property type="entry name" value="Probable disease resistance protein At5g66910"/>
    <property type="match status" value="1"/>
</dbReference>
<dbReference type="GO" id="GO:0043531">
    <property type="term" value="F:ADP binding"/>
    <property type="evidence" value="ECO:0007669"/>
    <property type="project" value="InterPro"/>
</dbReference>
<organism evidence="13">
    <name type="scientific">Sesamum radiatum</name>
    <name type="common">Black benniseed</name>
    <dbReference type="NCBI Taxonomy" id="300843"/>
    <lineage>
        <taxon>Eukaryota</taxon>
        <taxon>Viridiplantae</taxon>
        <taxon>Streptophyta</taxon>
        <taxon>Embryophyta</taxon>
        <taxon>Tracheophyta</taxon>
        <taxon>Spermatophyta</taxon>
        <taxon>Magnoliopsida</taxon>
        <taxon>eudicotyledons</taxon>
        <taxon>Gunneridae</taxon>
        <taxon>Pentapetalae</taxon>
        <taxon>asterids</taxon>
        <taxon>lamiids</taxon>
        <taxon>Lamiales</taxon>
        <taxon>Pedaliaceae</taxon>
        <taxon>Sesamum</taxon>
    </lineage>
</organism>
<evidence type="ECO:0000256" key="9">
    <source>
        <dbReference type="ARBA" id="ARBA00022821"/>
    </source>
</evidence>
<evidence type="ECO:0000313" key="13">
    <source>
        <dbReference type="EMBL" id="KAL0356089.1"/>
    </source>
</evidence>
<evidence type="ECO:0000256" key="7">
    <source>
        <dbReference type="ARBA" id="ARBA00022737"/>
    </source>
</evidence>
<evidence type="ECO:0000256" key="8">
    <source>
        <dbReference type="ARBA" id="ARBA00022741"/>
    </source>
</evidence>
<comment type="similarity">
    <text evidence="3">Belongs to the disease resistance NB-LRR family.</text>
</comment>
<sequence length="889" mass="102145">MAVAAYASLVSLSDVLDNVQHPARRHRLHLDKEQIHSLQQKVHFLQDFLELHSQRMSPEMEDLARQLAVVADEADDIIDFHVVNQLRERSQDKTHHMAALSSFRQDIDKIIRKLDSIKEKLMMVKEGWVVIQEQQPIVSASMGSTAPSSSDKNTMVGFDERLLQVVDELTRDESDLRILPIVGMGGIGKTTLAQNVFDHPYIINRFDIRIWFTISQQYSVREVLLKYLINSKNIKASAADELDLAKLGECFHKLLFGKRYLIVLDDLWSIKAWEDFKMSFPDNSNGSRILVTTRLLDVARPLGFDNHYFTVNFLDNDKSWDLLCEKAFAQKSCPYPELEKIGRKIARCCRGLPLAIVVIGGLLAKSKDKREYWEFVAKNVSSFVNSGDDDYCLKILSVSYNSLPIHLKPCFLYMRVFPEDDRIEASELIKLWISEGFLKPIGGKGVKEAAKEYLKDLADRNLILIRKWTDTGKIKTCGVHDILRELCFRESEREHLICIPKVQKIPLSVSNDGDVCFLCSHKQGTQNRIHLHLQEVLIGLQSTTVVCPSMCEACNNMYQNLNEFRWLKVFRSVKDEFDVTSPLHTKLRYLKVEGYDRIEKNQKHIVPGTISLLWNLQILDLGYSKTLELSEVWEMPKLRRLSINSSLPDVLEGQDSSILENLSTLSSSKGFTCSEEIVKRIPNLKKLDVIWPLSLDKLALFNKLESFSLMYNYCHLEDIGFPTSLKKLSLSRCLFPWEKMTIIGSSLPNLEVLKLNDAFKGAEWNPIEGEFLGLKVLSIMNHDLEQWRAEDIHFPNLHGLYLEKMYELKEIPLSIGDIYTLHSIHLEWCNEFAMNSAVEIVKDQKEKGNESLQVYVNGKQVDEEQVFSDSNLSFSDSDEEQLLKFPYSH</sequence>
<dbReference type="Pfam" id="PF00931">
    <property type="entry name" value="NB-ARC"/>
    <property type="match status" value="1"/>
</dbReference>
<dbReference type="SUPFAM" id="SSF52047">
    <property type="entry name" value="RNI-like"/>
    <property type="match status" value="1"/>
</dbReference>
<reference evidence="13" key="2">
    <citation type="journal article" date="2024" name="Plant">
        <title>Genomic evolution and insights into agronomic trait innovations of Sesamum species.</title>
        <authorList>
            <person name="Miao H."/>
            <person name="Wang L."/>
            <person name="Qu L."/>
            <person name="Liu H."/>
            <person name="Sun Y."/>
            <person name="Le M."/>
            <person name="Wang Q."/>
            <person name="Wei S."/>
            <person name="Zheng Y."/>
            <person name="Lin W."/>
            <person name="Duan Y."/>
            <person name="Cao H."/>
            <person name="Xiong S."/>
            <person name="Wang X."/>
            <person name="Wei L."/>
            <person name="Li C."/>
            <person name="Ma Q."/>
            <person name="Ju M."/>
            <person name="Zhao R."/>
            <person name="Li G."/>
            <person name="Mu C."/>
            <person name="Tian Q."/>
            <person name="Mei H."/>
            <person name="Zhang T."/>
            <person name="Gao T."/>
            <person name="Zhang H."/>
        </authorList>
    </citation>
    <scope>NUCLEOTIDE SEQUENCE</scope>
    <source>
        <strain evidence="13">G02</strain>
    </source>
</reference>
<dbReference type="Gene3D" id="3.80.10.10">
    <property type="entry name" value="Ribonuclease Inhibitor"/>
    <property type="match status" value="1"/>
</dbReference>
<accession>A0AAW2PIU8</accession>
<comment type="subcellular location">
    <subcellularLocation>
        <location evidence="2">Cytoplasm</location>
    </subcellularLocation>
</comment>
<keyword evidence="5" id="KW-0433">Leucine-rich repeat</keyword>
<dbReference type="Gene3D" id="1.10.8.430">
    <property type="entry name" value="Helical domain of apoptotic protease-activating factors"/>
    <property type="match status" value="1"/>
</dbReference>
<keyword evidence="7" id="KW-0677">Repeat</keyword>
<dbReference type="Gene3D" id="1.20.5.4130">
    <property type="match status" value="1"/>
</dbReference>
<dbReference type="SUPFAM" id="SSF52540">
    <property type="entry name" value="P-loop containing nucleoside triphosphate hydrolases"/>
    <property type="match status" value="1"/>
</dbReference>
<feature type="domain" description="Disease resistance protein winged helix" evidence="12">
    <location>
        <begin position="416"/>
        <end position="486"/>
    </location>
</feature>
<dbReference type="InterPro" id="IPR058922">
    <property type="entry name" value="WHD_DRP"/>
</dbReference>
<keyword evidence="10" id="KW-0067">ATP-binding</keyword>
<comment type="caution">
    <text evidence="13">The sequence shown here is derived from an EMBL/GenBank/DDBJ whole genome shotgun (WGS) entry which is preliminary data.</text>
</comment>
<dbReference type="PANTHER" id="PTHR23155:SF1152">
    <property type="entry name" value="AAA+ ATPASE DOMAIN-CONTAINING PROTEIN"/>
    <property type="match status" value="1"/>
</dbReference>
<keyword evidence="9" id="KW-0611">Plant defense</keyword>
<dbReference type="GO" id="GO:0009626">
    <property type="term" value="P:plant-type hypersensitive response"/>
    <property type="evidence" value="ECO:0007669"/>
    <property type="project" value="UniProtKB-KW"/>
</dbReference>
<dbReference type="Gene3D" id="3.40.50.300">
    <property type="entry name" value="P-loop containing nucleotide triphosphate hydrolases"/>
    <property type="match status" value="1"/>
</dbReference>
<dbReference type="Gene3D" id="1.10.10.10">
    <property type="entry name" value="Winged helix-like DNA-binding domain superfamily/Winged helix DNA-binding domain"/>
    <property type="match status" value="1"/>
</dbReference>
<evidence type="ECO:0000256" key="5">
    <source>
        <dbReference type="ARBA" id="ARBA00022614"/>
    </source>
</evidence>
<keyword evidence="6" id="KW-0381">Hypersensitive response</keyword>
<dbReference type="PRINTS" id="PR00364">
    <property type="entry name" value="DISEASERSIST"/>
</dbReference>
<dbReference type="FunFam" id="3.40.50.300:FF:001091">
    <property type="entry name" value="Probable disease resistance protein At1g61300"/>
    <property type="match status" value="1"/>
</dbReference>
<dbReference type="PANTHER" id="PTHR23155">
    <property type="entry name" value="DISEASE RESISTANCE PROTEIN RP"/>
    <property type="match status" value="1"/>
</dbReference>
<evidence type="ECO:0000256" key="3">
    <source>
        <dbReference type="ARBA" id="ARBA00008894"/>
    </source>
</evidence>
<evidence type="ECO:0000256" key="1">
    <source>
        <dbReference type="ARBA" id="ARBA00002074"/>
    </source>
</evidence>
<dbReference type="Pfam" id="PF23559">
    <property type="entry name" value="WHD_DRP"/>
    <property type="match status" value="1"/>
</dbReference>
<dbReference type="FunFam" id="1.10.10.10:FF:000322">
    <property type="entry name" value="Probable disease resistance protein At1g63360"/>
    <property type="match status" value="1"/>
</dbReference>
<keyword evidence="8" id="KW-0547">Nucleotide-binding</keyword>
<evidence type="ECO:0000259" key="11">
    <source>
        <dbReference type="Pfam" id="PF00931"/>
    </source>
</evidence>
<comment type="function">
    <text evidence="1">Confers resistance to late blight (Phytophthora infestans) races carrying the avirulence gene Avr1. Resistance proteins guard the plant against pathogens that contain an appropriate avirulence protein via an indirect interaction with this avirulence protein. That triggers a defense system including the hypersensitive response, which restricts the pathogen growth.</text>
</comment>
<dbReference type="EMBL" id="JACGWJ010000017">
    <property type="protein sequence ID" value="KAL0356089.1"/>
    <property type="molecule type" value="Genomic_DNA"/>
</dbReference>
<evidence type="ECO:0000256" key="6">
    <source>
        <dbReference type="ARBA" id="ARBA00022667"/>
    </source>
</evidence>
<feature type="domain" description="NB-ARC" evidence="11">
    <location>
        <begin position="162"/>
        <end position="332"/>
    </location>
</feature>
<dbReference type="AlphaFoldDB" id="A0AAW2PIU8"/>
<dbReference type="InterPro" id="IPR027417">
    <property type="entry name" value="P-loop_NTPase"/>
</dbReference>
<dbReference type="GO" id="GO:0005524">
    <property type="term" value="F:ATP binding"/>
    <property type="evidence" value="ECO:0007669"/>
    <property type="project" value="UniProtKB-KW"/>
</dbReference>
<reference evidence="13" key="1">
    <citation type="submission" date="2020-06" db="EMBL/GenBank/DDBJ databases">
        <authorList>
            <person name="Li T."/>
            <person name="Hu X."/>
            <person name="Zhang T."/>
            <person name="Song X."/>
            <person name="Zhang H."/>
            <person name="Dai N."/>
            <person name="Sheng W."/>
            <person name="Hou X."/>
            <person name="Wei L."/>
        </authorList>
    </citation>
    <scope>NUCLEOTIDE SEQUENCE</scope>
    <source>
        <strain evidence="13">G02</strain>
        <tissue evidence="13">Leaf</tissue>
    </source>
</reference>
<dbReference type="GO" id="GO:0051607">
    <property type="term" value="P:defense response to virus"/>
    <property type="evidence" value="ECO:0007669"/>
    <property type="project" value="UniProtKB-ARBA"/>
</dbReference>
<gene>
    <name evidence="13" type="ORF">Sradi_4055800</name>
</gene>